<dbReference type="EC" id="2.3.1.111" evidence="2"/>
<dbReference type="Gene3D" id="3.40.50.720">
    <property type="entry name" value="NAD(P)-binding Rossmann-like Domain"/>
    <property type="match status" value="1"/>
</dbReference>
<dbReference type="InterPro" id="IPR036291">
    <property type="entry name" value="NAD(P)-bd_dom_sf"/>
</dbReference>
<accession>A0A1V3WIZ2</accession>
<feature type="region of interest" description="Disordered" evidence="1">
    <location>
        <begin position="166"/>
        <end position="199"/>
    </location>
</feature>
<keyword evidence="2" id="KW-0808">Transferase</keyword>
<dbReference type="Proteomes" id="UP000189229">
    <property type="component" value="Unassembled WGS sequence"/>
</dbReference>
<reference evidence="2 3" key="1">
    <citation type="submission" date="2017-02" db="EMBL/GenBank/DDBJ databases">
        <title>Complete genome sequences of Mycobacterium kansasii strains isolated from rhesus macaques.</title>
        <authorList>
            <person name="Panda A."/>
            <person name="Nagaraj S."/>
            <person name="Zhao X."/>
            <person name="Tettelin H."/>
            <person name="Detolla L.J."/>
        </authorList>
    </citation>
    <scope>NUCLEOTIDE SEQUENCE [LARGE SCALE GENOMIC DNA]</scope>
    <source>
        <strain evidence="2 3">11-3813</strain>
    </source>
</reference>
<gene>
    <name evidence="2" type="ORF">BZL30_8294</name>
</gene>
<evidence type="ECO:0000313" key="2">
    <source>
        <dbReference type="EMBL" id="OOK66802.1"/>
    </source>
</evidence>
<dbReference type="GO" id="GO:0050111">
    <property type="term" value="F:mycocerosate synthase activity"/>
    <property type="evidence" value="ECO:0007669"/>
    <property type="project" value="UniProtKB-EC"/>
</dbReference>
<evidence type="ECO:0000256" key="1">
    <source>
        <dbReference type="SAM" id="MobiDB-lite"/>
    </source>
</evidence>
<dbReference type="EMBL" id="MVBM01000009">
    <property type="protein sequence ID" value="OOK66802.1"/>
    <property type="molecule type" value="Genomic_DNA"/>
</dbReference>
<comment type="caution">
    <text evidence="2">The sequence shown here is derived from an EMBL/GenBank/DDBJ whole genome shotgun (WGS) entry which is preliminary data.</text>
</comment>
<keyword evidence="2" id="KW-0012">Acyltransferase</keyword>
<organism evidence="2 3">
    <name type="scientific">Mycobacterium kansasii</name>
    <dbReference type="NCBI Taxonomy" id="1768"/>
    <lineage>
        <taxon>Bacteria</taxon>
        <taxon>Bacillati</taxon>
        <taxon>Actinomycetota</taxon>
        <taxon>Actinomycetes</taxon>
        <taxon>Mycobacteriales</taxon>
        <taxon>Mycobacteriaceae</taxon>
        <taxon>Mycobacterium</taxon>
    </lineage>
</organism>
<feature type="region of interest" description="Disordered" evidence="1">
    <location>
        <begin position="232"/>
        <end position="253"/>
    </location>
</feature>
<dbReference type="AlphaFoldDB" id="A0A1V3WIZ2"/>
<name>A0A1V3WIZ2_MYCKA</name>
<sequence>MVILTAPDNGDRDEKSAVRGVECVRHLVRITRELPEIMGEAPRLHVVTRNAQTVLAADSPNLEQAGLRGLLRVVGAEHPHLHTTHIDVDEHTQAEHIARQLLSGSEEDETAWRNDEWHTARLSPAPLLPEERKTTVVNHESAGMRLQIRTPGDLQTMEFVAFDRVTPGPAKSKSPSPPPASTSPMFWSPSVDTTPRTAGCRSWEPISRAWSPPSGPTSRRTRWVITSAACHPTAAGRLSSPATRTWRHRFRRD</sequence>
<evidence type="ECO:0000313" key="3">
    <source>
        <dbReference type="Proteomes" id="UP000189229"/>
    </source>
</evidence>
<proteinExistence type="predicted"/>
<protein>
    <submittedName>
        <fullName evidence="2">Mycocerosic acid synthase domain protein</fullName>
        <ecNumber evidence="2">2.3.1.111</ecNumber>
    </submittedName>
</protein>
<dbReference type="SUPFAM" id="SSF51735">
    <property type="entry name" value="NAD(P)-binding Rossmann-fold domains"/>
    <property type="match status" value="1"/>
</dbReference>